<sequence length="323" mass="35462">MKRDMIKPFFVRQKAFTLIELLVVISIIALLIGILLPALGAARRTARSAICLANLRSYMQATVIYTTNNREWLAGPNTSGSELTRLNNGYVFKGGATEPTQNMDWVSPTMGNELGLPGDRYEKTIQQFNHDLNCPENDLVYSGAVGFPTPDDLRYGSYSAALGFHAMGNPQGSEIGLYDLASSALKLPDGYGPRISQVGAASNKVFAMEGVRFVTSMNDRTFNNYGRQLRGGNYMAYGPAVTLTGDPWGFVNPSTGDFTPTEIAKWHAYRHASNTMNQVFFDGHAEGMRAADTVDLNMYFPTNTIVSNAVFTNDKDFEGNVIQ</sequence>
<evidence type="ECO:0000313" key="2">
    <source>
        <dbReference type="EMBL" id="QDU35139.1"/>
    </source>
</evidence>
<keyword evidence="1" id="KW-0812">Transmembrane</keyword>
<dbReference type="KEGG" id="pcor:KS4_32190"/>
<dbReference type="PANTHER" id="PTHR30093">
    <property type="entry name" value="GENERAL SECRETION PATHWAY PROTEIN G"/>
    <property type="match status" value="1"/>
</dbReference>
<name>A0A517YY57_9BACT</name>
<dbReference type="Proteomes" id="UP000317369">
    <property type="component" value="Chromosome"/>
</dbReference>
<dbReference type="PANTHER" id="PTHR30093:SF2">
    <property type="entry name" value="TYPE II SECRETION SYSTEM PROTEIN H"/>
    <property type="match status" value="1"/>
</dbReference>
<organism evidence="2 3">
    <name type="scientific">Poriferisphaera corsica</name>
    <dbReference type="NCBI Taxonomy" id="2528020"/>
    <lineage>
        <taxon>Bacteria</taxon>
        <taxon>Pseudomonadati</taxon>
        <taxon>Planctomycetota</taxon>
        <taxon>Phycisphaerae</taxon>
        <taxon>Phycisphaerales</taxon>
        <taxon>Phycisphaeraceae</taxon>
        <taxon>Poriferisphaera</taxon>
    </lineage>
</organism>
<accession>A0A517YY57</accession>
<evidence type="ECO:0008006" key="4">
    <source>
        <dbReference type="Google" id="ProtNLM"/>
    </source>
</evidence>
<keyword evidence="1" id="KW-1133">Transmembrane helix</keyword>
<keyword evidence="1" id="KW-0472">Membrane</keyword>
<dbReference type="AlphaFoldDB" id="A0A517YY57"/>
<proteinExistence type="predicted"/>
<evidence type="ECO:0000313" key="3">
    <source>
        <dbReference type="Proteomes" id="UP000317369"/>
    </source>
</evidence>
<dbReference type="InterPro" id="IPR012902">
    <property type="entry name" value="N_methyl_site"/>
</dbReference>
<dbReference type="NCBIfam" id="TIGR02532">
    <property type="entry name" value="IV_pilin_GFxxxE"/>
    <property type="match status" value="1"/>
</dbReference>
<feature type="transmembrane region" description="Helical" evidence="1">
    <location>
        <begin position="21"/>
        <end position="42"/>
    </location>
</feature>
<reference evidence="2 3" key="1">
    <citation type="submission" date="2019-02" db="EMBL/GenBank/DDBJ databases">
        <title>Deep-cultivation of Planctomycetes and their phenomic and genomic characterization uncovers novel biology.</title>
        <authorList>
            <person name="Wiegand S."/>
            <person name="Jogler M."/>
            <person name="Boedeker C."/>
            <person name="Pinto D."/>
            <person name="Vollmers J."/>
            <person name="Rivas-Marin E."/>
            <person name="Kohn T."/>
            <person name="Peeters S.H."/>
            <person name="Heuer A."/>
            <person name="Rast P."/>
            <person name="Oberbeckmann S."/>
            <person name="Bunk B."/>
            <person name="Jeske O."/>
            <person name="Meyerdierks A."/>
            <person name="Storesund J.E."/>
            <person name="Kallscheuer N."/>
            <person name="Luecker S."/>
            <person name="Lage O.M."/>
            <person name="Pohl T."/>
            <person name="Merkel B.J."/>
            <person name="Hornburger P."/>
            <person name="Mueller R.-W."/>
            <person name="Bruemmer F."/>
            <person name="Labrenz M."/>
            <person name="Spormann A.M."/>
            <person name="Op den Camp H."/>
            <person name="Overmann J."/>
            <person name="Amann R."/>
            <person name="Jetten M.S.M."/>
            <person name="Mascher T."/>
            <person name="Medema M.H."/>
            <person name="Devos D.P."/>
            <person name="Kaster A.-K."/>
            <person name="Ovreas L."/>
            <person name="Rohde M."/>
            <person name="Galperin M.Y."/>
            <person name="Jogler C."/>
        </authorList>
    </citation>
    <scope>NUCLEOTIDE SEQUENCE [LARGE SCALE GENOMIC DNA]</scope>
    <source>
        <strain evidence="2 3">KS4</strain>
    </source>
</reference>
<gene>
    <name evidence="2" type="ORF">KS4_32190</name>
</gene>
<dbReference type="Gene3D" id="3.30.700.10">
    <property type="entry name" value="Glycoprotein, Type 4 Pilin"/>
    <property type="match status" value="1"/>
</dbReference>
<protein>
    <recommendedName>
        <fullName evidence="4">Prepilin-type N-terminal cleavage/methylation domain-containing protein</fullName>
    </recommendedName>
</protein>
<dbReference type="EMBL" id="CP036425">
    <property type="protein sequence ID" value="QDU35139.1"/>
    <property type="molecule type" value="Genomic_DNA"/>
</dbReference>
<dbReference type="Pfam" id="PF07963">
    <property type="entry name" value="N_methyl"/>
    <property type="match status" value="1"/>
</dbReference>
<keyword evidence="3" id="KW-1185">Reference proteome</keyword>
<dbReference type="InterPro" id="IPR045584">
    <property type="entry name" value="Pilin-like"/>
</dbReference>
<dbReference type="SUPFAM" id="SSF54523">
    <property type="entry name" value="Pili subunits"/>
    <property type="match status" value="1"/>
</dbReference>
<evidence type="ECO:0000256" key="1">
    <source>
        <dbReference type="SAM" id="Phobius"/>
    </source>
</evidence>